<reference evidence="7" key="1">
    <citation type="submission" date="2025-08" db="UniProtKB">
        <authorList>
            <consortium name="RefSeq"/>
        </authorList>
    </citation>
    <scope>IDENTIFICATION</scope>
    <source>
        <tissue evidence="7">Leaf</tissue>
    </source>
</reference>
<dbReference type="KEGG" id="rarg:115726571"/>
<dbReference type="GO" id="GO:0003712">
    <property type="term" value="F:transcription coregulator activity"/>
    <property type="evidence" value="ECO:0007669"/>
    <property type="project" value="TreeGrafter"/>
</dbReference>
<comment type="similarity">
    <text evidence="2">Belongs to the JARID1 histone demethylase family.</text>
</comment>
<dbReference type="SMART" id="SM00558">
    <property type="entry name" value="JmjC"/>
    <property type="match status" value="1"/>
</dbReference>
<dbReference type="GO" id="GO:0031490">
    <property type="term" value="F:chromatin DNA binding"/>
    <property type="evidence" value="ECO:0007669"/>
    <property type="project" value="TreeGrafter"/>
</dbReference>
<dbReference type="InterPro" id="IPR003347">
    <property type="entry name" value="JmjC_dom"/>
</dbReference>
<dbReference type="GO" id="GO:0046872">
    <property type="term" value="F:metal ion binding"/>
    <property type="evidence" value="ECO:0007669"/>
    <property type="project" value="UniProtKB-KW"/>
</dbReference>
<feature type="domain" description="JmjC" evidence="5">
    <location>
        <begin position="31"/>
        <end position="213"/>
    </location>
</feature>
<dbReference type="AlphaFoldDB" id="A0A8B8MQM7"/>
<dbReference type="Gene3D" id="2.60.120.650">
    <property type="entry name" value="Cupin"/>
    <property type="match status" value="1"/>
</dbReference>
<dbReference type="GeneID" id="115726571"/>
<evidence type="ECO:0000259" key="5">
    <source>
        <dbReference type="PROSITE" id="PS51184"/>
    </source>
</evidence>
<keyword evidence="3" id="KW-0479">Metal-binding</keyword>
<dbReference type="RefSeq" id="XP_030512353.1">
    <property type="nucleotide sequence ID" value="XM_030656493.2"/>
</dbReference>
<dbReference type="Proteomes" id="UP000827889">
    <property type="component" value="Chromosome 9"/>
</dbReference>
<keyword evidence="6" id="KW-1185">Reference proteome</keyword>
<dbReference type="InterPro" id="IPR045109">
    <property type="entry name" value="LSDs-like"/>
</dbReference>
<dbReference type="GO" id="GO:0000118">
    <property type="term" value="C:histone deacetylase complex"/>
    <property type="evidence" value="ECO:0007669"/>
    <property type="project" value="TreeGrafter"/>
</dbReference>
<dbReference type="SUPFAM" id="SSF51197">
    <property type="entry name" value="Clavaminate synthase-like"/>
    <property type="match status" value="1"/>
</dbReference>
<evidence type="ECO:0000313" key="6">
    <source>
        <dbReference type="Proteomes" id="UP000827889"/>
    </source>
</evidence>
<dbReference type="Pfam" id="PF02373">
    <property type="entry name" value="JmjC"/>
    <property type="match status" value="1"/>
</dbReference>
<proteinExistence type="inferred from homology"/>
<organism evidence="6 7">
    <name type="scientific">Rhodamnia argentea</name>
    <dbReference type="NCBI Taxonomy" id="178133"/>
    <lineage>
        <taxon>Eukaryota</taxon>
        <taxon>Viridiplantae</taxon>
        <taxon>Streptophyta</taxon>
        <taxon>Embryophyta</taxon>
        <taxon>Tracheophyta</taxon>
        <taxon>Spermatophyta</taxon>
        <taxon>Magnoliopsida</taxon>
        <taxon>eudicotyledons</taxon>
        <taxon>Gunneridae</taxon>
        <taxon>Pentapetalae</taxon>
        <taxon>rosids</taxon>
        <taxon>malvids</taxon>
        <taxon>Myrtales</taxon>
        <taxon>Myrtaceae</taxon>
        <taxon>Myrtoideae</taxon>
        <taxon>Myrteae</taxon>
        <taxon>Australasian group</taxon>
        <taxon>Rhodamnia</taxon>
    </lineage>
</organism>
<dbReference type="PANTHER" id="PTHR12549:SF11">
    <property type="entry name" value="LYSINE-SPECIFIC DEMETHYLASE JMJ25"/>
    <property type="match status" value="1"/>
</dbReference>
<sequence length="248" mass="28390">MKWIDELKQKHRKQDQRDSIEVCQDLKKTIDNTTYSNNLVCRADERCDTNGHVTLEGRIPLSAANMVKTGEGEASPKDMNGTYGTSRTSGNVLDAAEGGAIWDIFRREDVPKLQVYLKKHFREFRHTHCCPMPQVTHPIHDQTFYLSREHLRKLKEEFGIEPWTFVQKLGDAVFIPAGCPHQVRNVKSCIKVALDFVSAENVGDGIRLTEEFRLLPKNHRAKEDKLEIKKMMIYAVKQAVECLENVGP</sequence>
<evidence type="ECO:0000313" key="7">
    <source>
        <dbReference type="RefSeq" id="XP_030512353.1"/>
    </source>
</evidence>
<gene>
    <name evidence="7" type="primary">LOC115726571</name>
</gene>
<evidence type="ECO:0000256" key="2">
    <source>
        <dbReference type="ARBA" id="ARBA00006801"/>
    </source>
</evidence>
<dbReference type="GO" id="GO:0006357">
    <property type="term" value="P:regulation of transcription by RNA polymerase II"/>
    <property type="evidence" value="ECO:0007669"/>
    <property type="project" value="TreeGrafter"/>
</dbReference>
<accession>A0A8B8MQM7</accession>
<dbReference type="GO" id="GO:0000785">
    <property type="term" value="C:chromatin"/>
    <property type="evidence" value="ECO:0007669"/>
    <property type="project" value="TreeGrafter"/>
</dbReference>
<dbReference type="GO" id="GO:0032454">
    <property type="term" value="F:histone H3K9 demethylase activity"/>
    <property type="evidence" value="ECO:0007669"/>
    <property type="project" value="InterPro"/>
</dbReference>
<comment type="subcellular location">
    <subcellularLocation>
        <location evidence="1">Nucleus</location>
    </subcellularLocation>
</comment>
<evidence type="ECO:0000256" key="4">
    <source>
        <dbReference type="ARBA" id="ARBA00023242"/>
    </source>
</evidence>
<dbReference type="OrthoDB" id="1667110at2759"/>
<evidence type="ECO:0000256" key="3">
    <source>
        <dbReference type="ARBA" id="ARBA00022723"/>
    </source>
</evidence>
<name>A0A8B8MQM7_9MYRT</name>
<keyword evidence="4" id="KW-0539">Nucleus</keyword>
<protein>
    <submittedName>
        <fullName evidence="7">Lysine-specific demethylase JMJ25-like</fullName>
    </submittedName>
</protein>
<dbReference type="PROSITE" id="PS51184">
    <property type="entry name" value="JMJC"/>
    <property type="match status" value="1"/>
</dbReference>
<dbReference type="PANTHER" id="PTHR12549">
    <property type="entry name" value="JMJC DOMAIN-CONTAINING HISTONE DEMETHYLATION PROTEIN"/>
    <property type="match status" value="1"/>
</dbReference>
<evidence type="ECO:0000256" key="1">
    <source>
        <dbReference type="ARBA" id="ARBA00004123"/>
    </source>
</evidence>